<dbReference type="NCBIfam" id="NF005851">
    <property type="entry name" value="PRK07772.1"/>
    <property type="match status" value="1"/>
</dbReference>
<dbReference type="GO" id="GO:0003697">
    <property type="term" value="F:single-stranded DNA binding"/>
    <property type="evidence" value="ECO:0007669"/>
    <property type="project" value="UniProtKB-UniRule"/>
</dbReference>
<keyword evidence="1 2" id="KW-0238">DNA-binding</keyword>
<gene>
    <name evidence="5" type="ORF">DVZ84_08665</name>
</gene>
<accession>A0A369V7R0</accession>
<evidence type="ECO:0000256" key="4">
    <source>
        <dbReference type="SAM" id="MobiDB-lite"/>
    </source>
</evidence>
<dbReference type="HAMAP" id="MF_00984">
    <property type="entry name" value="SSB"/>
    <property type="match status" value="1"/>
</dbReference>
<dbReference type="Gene3D" id="2.40.50.140">
    <property type="entry name" value="Nucleic acid-binding proteins"/>
    <property type="match status" value="1"/>
</dbReference>
<feature type="region of interest" description="Disordered" evidence="4">
    <location>
        <begin position="113"/>
        <end position="168"/>
    </location>
</feature>
<dbReference type="Pfam" id="PF00436">
    <property type="entry name" value="SSB"/>
    <property type="match status" value="1"/>
</dbReference>
<evidence type="ECO:0000256" key="3">
    <source>
        <dbReference type="PIRNR" id="PIRNR002070"/>
    </source>
</evidence>
<dbReference type="PIRSF" id="PIRSF002070">
    <property type="entry name" value="SSB"/>
    <property type="match status" value="1"/>
</dbReference>
<dbReference type="GO" id="GO:0009295">
    <property type="term" value="C:nucleoid"/>
    <property type="evidence" value="ECO:0007669"/>
    <property type="project" value="TreeGrafter"/>
</dbReference>
<dbReference type="EMBL" id="QQBH01000005">
    <property type="protein sequence ID" value="RDD89072.1"/>
    <property type="molecule type" value="Genomic_DNA"/>
</dbReference>
<dbReference type="OrthoDB" id="9809878at2"/>
<comment type="subunit">
    <text evidence="2">Homotetramer.</text>
</comment>
<protein>
    <recommendedName>
        <fullName evidence="2 3">Single-stranded DNA-binding protein</fullName>
        <shortName evidence="2">SSB</shortName>
    </recommendedName>
</protein>
<dbReference type="AlphaFoldDB" id="A0A369V7R0"/>
<name>A0A369V7R0_9ACTN</name>
<feature type="compositionally biased region" description="Low complexity" evidence="4">
    <location>
        <begin position="120"/>
        <end position="152"/>
    </location>
</feature>
<evidence type="ECO:0000256" key="1">
    <source>
        <dbReference type="ARBA" id="ARBA00023125"/>
    </source>
</evidence>
<dbReference type="NCBIfam" id="TIGR00621">
    <property type="entry name" value="ssb"/>
    <property type="match status" value="1"/>
</dbReference>
<proteinExistence type="inferred from homology"/>
<evidence type="ECO:0000313" key="5">
    <source>
        <dbReference type="EMBL" id="RDD89072.1"/>
    </source>
</evidence>
<dbReference type="InterPro" id="IPR000424">
    <property type="entry name" value="Primosome_PriB/ssb"/>
</dbReference>
<dbReference type="PANTHER" id="PTHR10302">
    <property type="entry name" value="SINGLE-STRANDED DNA-BINDING PROTEIN"/>
    <property type="match status" value="1"/>
</dbReference>
<organism evidence="5 6">
    <name type="scientific">Streptomyces parvulus</name>
    <dbReference type="NCBI Taxonomy" id="146923"/>
    <lineage>
        <taxon>Bacteria</taxon>
        <taxon>Bacillati</taxon>
        <taxon>Actinomycetota</taxon>
        <taxon>Actinomycetes</taxon>
        <taxon>Kitasatosporales</taxon>
        <taxon>Streptomycetaceae</taxon>
        <taxon>Streptomyces</taxon>
    </lineage>
</organism>
<dbReference type="SUPFAM" id="SSF50249">
    <property type="entry name" value="Nucleic acid-binding proteins"/>
    <property type="match status" value="1"/>
</dbReference>
<evidence type="ECO:0000313" key="6">
    <source>
        <dbReference type="Proteomes" id="UP000253742"/>
    </source>
</evidence>
<comment type="caution">
    <text evidence="2">Lacks conserved residue(s) required for the propagation of feature annotation.</text>
</comment>
<dbReference type="PROSITE" id="PS50935">
    <property type="entry name" value="SSB"/>
    <property type="match status" value="1"/>
</dbReference>
<sequence length="168" mass="18440">MAGETPITVVGNVVADPELRFTPAGAAVANFRIASTPRTFDRVTNEWKDGDTLFLSVSVWRQQAENVAESIKRGDRVIVVGRLGQRQYEKDGERKSSYEVQAEDVGPALKNATAQVAKNGQQNGQQQRPQGYGQGYGQQAPQQGYGAPQADQWSTQQPRQGYTDEPPF</sequence>
<dbReference type="Proteomes" id="UP000253742">
    <property type="component" value="Unassembled WGS sequence"/>
</dbReference>
<evidence type="ECO:0000256" key="2">
    <source>
        <dbReference type="HAMAP-Rule" id="MF_00984"/>
    </source>
</evidence>
<reference evidence="5 6" key="1">
    <citation type="submission" date="2018-07" db="EMBL/GenBank/DDBJ databases">
        <title>Genome guided investigation of antibiotics producing actinomycetales strain isolated from a Macau mangrove ecosystem.</title>
        <authorList>
            <person name="Hu D."/>
        </authorList>
    </citation>
    <scope>NUCLEOTIDE SEQUENCE [LARGE SCALE GENOMIC DNA]</scope>
    <source>
        <strain evidence="5 6">2297</strain>
    </source>
</reference>
<dbReference type="PANTHER" id="PTHR10302:SF27">
    <property type="entry name" value="SINGLE-STRANDED DNA-BINDING PROTEIN"/>
    <property type="match status" value="1"/>
</dbReference>
<dbReference type="GO" id="GO:0006260">
    <property type="term" value="P:DNA replication"/>
    <property type="evidence" value="ECO:0007669"/>
    <property type="project" value="InterPro"/>
</dbReference>
<dbReference type="InterPro" id="IPR011344">
    <property type="entry name" value="ssDNA-bd"/>
</dbReference>
<dbReference type="InterPro" id="IPR012340">
    <property type="entry name" value="NA-bd_OB-fold"/>
</dbReference>
<dbReference type="CDD" id="cd04496">
    <property type="entry name" value="SSB_OBF"/>
    <property type="match status" value="1"/>
</dbReference>
<comment type="caution">
    <text evidence="5">The sequence shown here is derived from an EMBL/GenBank/DDBJ whole genome shotgun (WGS) entry which is preliminary data.</text>
</comment>
<dbReference type="RefSeq" id="WP_114528211.1">
    <property type="nucleotide sequence ID" value="NZ_QQBH01000005.1"/>
</dbReference>